<evidence type="ECO:0000313" key="2">
    <source>
        <dbReference type="Proteomes" id="UP001367508"/>
    </source>
</evidence>
<reference evidence="1 2" key="1">
    <citation type="submission" date="2024-01" db="EMBL/GenBank/DDBJ databases">
        <title>The genomes of 5 underutilized Papilionoideae crops provide insights into root nodulation and disease resistanc.</title>
        <authorList>
            <person name="Jiang F."/>
        </authorList>
    </citation>
    <scope>NUCLEOTIDE SEQUENCE [LARGE SCALE GENOMIC DNA]</scope>
    <source>
        <strain evidence="1">LVBAO_FW01</strain>
        <tissue evidence="1">Leaves</tissue>
    </source>
</reference>
<organism evidence="1 2">
    <name type="scientific">Canavalia gladiata</name>
    <name type="common">Sword bean</name>
    <name type="synonym">Dolichos gladiatus</name>
    <dbReference type="NCBI Taxonomy" id="3824"/>
    <lineage>
        <taxon>Eukaryota</taxon>
        <taxon>Viridiplantae</taxon>
        <taxon>Streptophyta</taxon>
        <taxon>Embryophyta</taxon>
        <taxon>Tracheophyta</taxon>
        <taxon>Spermatophyta</taxon>
        <taxon>Magnoliopsida</taxon>
        <taxon>eudicotyledons</taxon>
        <taxon>Gunneridae</taxon>
        <taxon>Pentapetalae</taxon>
        <taxon>rosids</taxon>
        <taxon>fabids</taxon>
        <taxon>Fabales</taxon>
        <taxon>Fabaceae</taxon>
        <taxon>Papilionoideae</taxon>
        <taxon>50 kb inversion clade</taxon>
        <taxon>NPAAA clade</taxon>
        <taxon>indigoferoid/millettioid clade</taxon>
        <taxon>Phaseoleae</taxon>
        <taxon>Canavalia</taxon>
    </lineage>
</organism>
<dbReference type="AlphaFoldDB" id="A0AAN9R5J8"/>
<proteinExistence type="predicted"/>
<sequence length="181" mass="20127">MDYSTRFESHWTCKGPFFSGSSVFVKLVLEGCVCIASVCFLDRKWCYSSSISSLGSGNDEFIAAVIDILSKHVAFRRSAHLVREARRHKESANGPNILQLREHVHVRSLAFVHLRRLCCKVCLFKSVKSLANGLPHLPTQGVNAKERPDPLGCVVPVSSHVGRFGDAKYAVDVCIQERGRI</sequence>
<accession>A0AAN9R5J8</accession>
<protein>
    <submittedName>
        <fullName evidence="1">Uncharacterized protein</fullName>
    </submittedName>
</protein>
<dbReference type="EMBL" id="JAYMYQ010000001">
    <property type="protein sequence ID" value="KAK7359841.1"/>
    <property type="molecule type" value="Genomic_DNA"/>
</dbReference>
<keyword evidence="2" id="KW-1185">Reference proteome</keyword>
<dbReference type="Proteomes" id="UP001367508">
    <property type="component" value="Unassembled WGS sequence"/>
</dbReference>
<evidence type="ECO:0000313" key="1">
    <source>
        <dbReference type="EMBL" id="KAK7359841.1"/>
    </source>
</evidence>
<name>A0AAN9R5J8_CANGL</name>
<gene>
    <name evidence="1" type="ORF">VNO77_01806</name>
</gene>
<comment type="caution">
    <text evidence="1">The sequence shown here is derived from an EMBL/GenBank/DDBJ whole genome shotgun (WGS) entry which is preliminary data.</text>
</comment>